<dbReference type="PANTHER" id="PTHR11958">
    <property type="entry name" value="SODIUM/DICARBOXYLATE SYMPORTER-RELATED"/>
    <property type="match status" value="1"/>
</dbReference>
<dbReference type="InterPro" id="IPR018107">
    <property type="entry name" value="Na-dicarboxylate_symporter_CS"/>
</dbReference>
<feature type="transmembrane region" description="Helical" evidence="8">
    <location>
        <begin position="196"/>
        <end position="214"/>
    </location>
</feature>
<evidence type="ECO:0000313" key="9">
    <source>
        <dbReference type="EMBL" id="KAF3832970.1"/>
    </source>
</evidence>
<dbReference type="InterPro" id="IPR050746">
    <property type="entry name" value="DAACS"/>
</dbReference>
<reference evidence="9 10" key="1">
    <citation type="submission" date="2020-03" db="EMBL/GenBank/DDBJ databases">
        <title>Dissostichus mawsoni Genome sequencing and assembly.</title>
        <authorList>
            <person name="Park H."/>
        </authorList>
    </citation>
    <scope>NUCLEOTIDE SEQUENCE [LARGE SCALE GENOMIC DNA]</scope>
    <source>
        <strain evidence="9">DM0001</strain>
        <tissue evidence="9">Muscle</tissue>
    </source>
</reference>
<dbReference type="Gene3D" id="1.10.3860.10">
    <property type="entry name" value="Sodium:dicarboxylate symporter"/>
    <property type="match status" value="1"/>
</dbReference>
<feature type="transmembrane region" description="Helical" evidence="8">
    <location>
        <begin position="100"/>
        <end position="120"/>
    </location>
</feature>
<evidence type="ECO:0000256" key="3">
    <source>
        <dbReference type="ARBA" id="ARBA00022692"/>
    </source>
</evidence>
<dbReference type="EMBL" id="JAAKFY010000027">
    <property type="protein sequence ID" value="KAF3832970.1"/>
    <property type="molecule type" value="Genomic_DNA"/>
</dbReference>
<keyword evidence="2 8" id="KW-0813">Transport</keyword>
<feature type="transmembrane region" description="Helical" evidence="8">
    <location>
        <begin position="234"/>
        <end position="259"/>
    </location>
</feature>
<keyword evidence="10" id="KW-1185">Reference proteome</keyword>
<dbReference type="Pfam" id="PF00375">
    <property type="entry name" value="SDF"/>
    <property type="match status" value="1"/>
</dbReference>
<dbReference type="GO" id="GO:0015175">
    <property type="term" value="F:neutral L-amino acid transmembrane transporter activity"/>
    <property type="evidence" value="ECO:0007669"/>
    <property type="project" value="TreeGrafter"/>
</dbReference>
<proteinExistence type="inferred from homology"/>
<keyword evidence="5 8" id="KW-1133">Transmembrane helix</keyword>
<dbReference type="GO" id="GO:0098712">
    <property type="term" value="P:L-glutamate import across plasma membrane"/>
    <property type="evidence" value="ECO:0007669"/>
    <property type="project" value="TreeGrafter"/>
</dbReference>
<dbReference type="GO" id="GO:0005313">
    <property type="term" value="F:L-glutamate transmembrane transporter activity"/>
    <property type="evidence" value="ECO:0007669"/>
    <property type="project" value="TreeGrafter"/>
</dbReference>
<dbReference type="AlphaFoldDB" id="A0A7J5X7K5"/>
<evidence type="ECO:0000256" key="4">
    <source>
        <dbReference type="ARBA" id="ARBA00022847"/>
    </source>
</evidence>
<dbReference type="InterPro" id="IPR036458">
    <property type="entry name" value="Na:dicarbo_symporter_sf"/>
</dbReference>
<evidence type="ECO:0000256" key="6">
    <source>
        <dbReference type="ARBA" id="ARBA00023136"/>
    </source>
</evidence>
<name>A0A7J5X7K5_DISMA</name>
<evidence type="ECO:0000256" key="2">
    <source>
        <dbReference type="ARBA" id="ARBA00022448"/>
    </source>
</evidence>
<dbReference type="SUPFAM" id="SSF118215">
    <property type="entry name" value="Proton glutamate symport protein"/>
    <property type="match status" value="1"/>
</dbReference>
<evidence type="ECO:0000256" key="1">
    <source>
        <dbReference type="ARBA" id="ARBA00004141"/>
    </source>
</evidence>
<feature type="transmembrane region" description="Helical" evidence="8">
    <location>
        <begin position="36"/>
        <end position="56"/>
    </location>
</feature>
<dbReference type="OrthoDB" id="5877963at2759"/>
<dbReference type="GO" id="GO:0015501">
    <property type="term" value="F:glutamate:sodium symporter activity"/>
    <property type="evidence" value="ECO:0007669"/>
    <property type="project" value="TreeGrafter"/>
</dbReference>
<accession>A0A7J5X7K5</accession>
<organism evidence="9 10">
    <name type="scientific">Dissostichus mawsoni</name>
    <name type="common">Antarctic cod</name>
    <dbReference type="NCBI Taxonomy" id="36200"/>
    <lineage>
        <taxon>Eukaryota</taxon>
        <taxon>Metazoa</taxon>
        <taxon>Chordata</taxon>
        <taxon>Craniata</taxon>
        <taxon>Vertebrata</taxon>
        <taxon>Euteleostomi</taxon>
        <taxon>Actinopterygii</taxon>
        <taxon>Neopterygii</taxon>
        <taxon>Teleostei</taxon>
        <taxon>Neoteleostei</taxon>
        <taxon>Acanthomorphata</taxon>
        <taxon>Eupercaria</taxon>
        <taxon>Perciformes</taxon>
        <taxon>Notothenioidei</taxon>
        <taxon>Nototheniidae</taxon>
        <taxon>Dissostichus</taxon>
    </lineage>
</organism>
<dbReference type="GO" id="GO:0005886">
    <property type="term" value="C:plasma membrane"/>
    <property type="evidence" value="ECO:0007669"/>
    <property type="project" value="TreeGrafter"/>
</dbReference>
<comment type="subcellular location">
    <subcellularLocation>
        <location evidence="1 8">Membrane</location>
        <topology evidence="1 8">Multi-pass membrane protein</topology>
    </subcellularLocation>
</comment>
<keyword evidence="3 8" id="KW-0812">Transmembrane</keyword>
<protein>
    <recommendedName>
        <fullName evidence="8">Amino acid transporter</fullName>
    </recommendedName>
</protein>
<keyword evidence="6 8" id="KW-0472">Membrane</keyword>
<sequence length="295" mass="32266">MQKQVEVRMGESHMEPIVETPDSICGSMCDKIMKNMVLTLTILGTCFLGSISGMLLRHISPLPPDVIMIIAFPGEILMRMLKMLILPLVVSSLVTGGAMVYYMSTTVIAAVLGVILVLVIHPGNPKMRAGLGQGKKNGDVSSVDAFFDLIRNLFPENLVQACFQQIQTVISKVPVPTNRTKAPPQFTVKRTLQFKSGMNVLGLIGFFVAFGVIMGKMGERAKLMLDFFNVLNEIVMRLVGAIMWYSPFGIACLICGKIISIADLEVVARQLGMYMVTVIVGLIIHGGIFLPLIYL</sequence>
<dbReference type="GO" id="GO:0070778">
    <property type="term" value="P:L-aspartate transmembrane transport"/>
    <property type="evidence" value="ECO:0007669"/>
    <property type="project" value="TreeGrafter"/>
</dbReference>
<evidence type="ECO:0000256" key="5">
    <source>
        <dbReference type="ARBA" id="ARBA00022989"/>
    </source>
</evidence>
<comment type="similarity">
    <text evidence="8">Belongs to the dicarboxylate/amino acid:cation symporter (DAACS) (TC 2.A.23) family.</text>
</comment>
<dbReference type="PRINTS" id="PR00173">
    <property type="entry name" value="EDTRNSPORT"/>
</dbReference>
<evidence type="ECO:0000313" key="10">
    <source>
        <dbReference type="Proteomes" id="UP000518266"/>
    </source>
</evidence>
<dbReference type="Proteomes" id="UP000518266">
    <property type="component" value="Unassembled WGS sequence"/>
</dbReference>
<feature type="transmembrane region" description="Helical" evidence="8">
    <location>
        <begin position="271"/>
        <end position="294"/>
    </location>
</feature>
<evidence type="ECO:0000256" key="8">
    <source>
        <dbReference type="RuleBase" id="RU361216"/>
    </source>
</evidence>
<gene>
    <name evidence="9" type="ORF">F7725_026635</name>
</gene>
<evidence type="ECO:0000256" key="7">
    <source>
        <dbReference type="ARBA" id="ARBA00023180"/>
    </source>
</evidence>
<comment type="caution">
    <text evidence="9">The sequence shown here is derived from an EMBL/GenBank/DDBJ whole genome shotgun (WGS) entry which is preliminary data.</text>
</comment>
<dbReference type="InterPro" id="IPR001991">
    <property type="entry name" value="Na-dicarboxylate_symporter"/>
</dbReference>
<dbReference type="PANTHER" id="PTHR11958:SF100">
    <property type="entry name" value="AMINO ACID TRANSPORTER"/>
    <property type="match status" value="1"/>
</dbReference>
<keyword evidence="4 8" id="KW-0769">Symport</keyword>
<dbReference type="PROSITE" id="PS00713">
    <property type="entry name" value="NA_DICARBOXYL_SYMP_1"/>
    <property type="match status" value="1"/>
</dbReference>
<keyword evidence="7" id="KW-0325">Glycoprotein</keyword>